<keyword evidence="2" id="KW-1185">Reference proteome</keyword>
<reference evidence="1" key="1">
    <citation type="submission" date="2022-07" db="EMBL/GenBank/DDBJ databases">
        <title>Draft genome sequence of Zalerion maritima ATCC 34329, a (micro)plastics degrading marine fungus.</title>
        <authorList>
            <person name="Paco A."/>
            <person name="Goncalves M.F.M."/>
            <person name="Rocha-Santos T.A.P."/>
            <person name="Alves A."/>
        </authorList>
    </citation>
    <scope>NUCLEOTIDE SEQUENCE</scope>
    <source>
        <strain evidence="1">ATCC 34329</strain>
    </source>
</reference>
<accession>A0AAD5WMZ3</accession>
<gene>
    <name evidence="1" type="ORF">MKZ38_008027</name>
</gene>
<dbReference type="Proteomes" id="UP001201980">
    <property type="component" value="Unassembled WGS sequence"/>
</dbReference>
<proteinExistence type="predicted"/>
<name>A0AAD5WMZ3_9PEZI</name>
<dbReference type="AlphaFoldDB" id="A0AAD5WMZ3"/>
<comment type="caution">
    <text evidence="1">The sequence shown here is derived from an EMBL/GenBank/DDBJ whole genome shotgun (WGS) entry which is preliminary data.</text>
</comment>
<evidence type="ECO:0000313" key="2">
    <source>
        <dbReference type="Proteomes" id="UP001201980"/>
    </source>
</evidence>
<sequence>MRDHQFDLFSEPPQYSPLRAVVSIRNRESLPSLGRDGAGVEERKQQQSIASDASQTEALRYFIISCIPSAAPVIGEKLFVTHFDYKAERRDALLPIGSDVGRSAGITVQAILEARRQVKGRVFPMVMDCLRIEDVVRVWSKGTGILASYAEVPDAVSEAKWGAYGAEMTSQYRLSEKHPRWEKFFPEETITF</sequence>
<protein>
    <submittedName>
        <fullName evidence="1">Uncharacterized protein</fullName>
    </submittedName>
</protein>
<dbReference type="EMBL" id="JAKWBI020000541">
    <property type="protein sequence ID" value="KAJ2894004.1"/>
    <property type="molecule type" value="Genomic_DNA"/>
</dbReference>
<organism evidence="1 2">
    <name type="scientific">Zalerion maritima</name>
    <dbReference type="NCBI Taxonomy" id="339359"/>
    <lineage>
        <taxon>Eukaryota</taxon>
        <taxon>Fungi</taxon>
        <taxon>Dikarya</taxon>
        <taxon>Ascomycota</taxon>
        <taxon>Pezizomycotina</taxon>
        <taxon>Sordariomycetes</taxon>
        <taxon>Lulworthiomycetidae</taxon>
        <taxon>Lulworthiales</taxon>
        <taxon>Lulworthiaceae</taxon>
        <taxon>Zalerion</taxon>
    </lineage>
</organism>
<evidence type="ECO:0000313" key="1">
    <source>
        <dbReference type="EMBL" id="KAJ2894004.1"/>
    </source>
</evidence>